<dbReference type="PANTHER" id="PTHR32347">
    <property type="entry name" value="EFFLUX SYSTEM COMPONENT YKNX-RELATED"/>
    <property type="match status" value="1"/>
</dbReference>
<organism evidence="5 6">
    <name type="scientific">Mucilaginibacter ginsenosidivorans</name>
    <dbReference type="NCBI Taxonomy" id="398053"/>
    <lineage>
        <taxon>Bacteria</taxon>
        <taxon>Pseudomonadati</taxon>
        <taxon>Bacteroidota</taxon>
        <taxon>Sphingobacteriia</taxon>
        <taxon>Sphingobacteriales</taxon>
        <taxon>Sphingobacteriaceae</taxon>
        <taxon>Mucilaginibacter</taxon>
    </lineage>
</organism>
<feature type="coiled-coil region" evidence="3">
    <location>
        <begin position="169"/>
        <end position="196"/>
    </location>
</feature>
<dbReference type="GO" id="GO:0030313">
    <property type="term" value="C:cell envelope"/>
    <property type="evidence" value="ECO:0007669"/>
    <property type="project" value="UniProtKB-SubCell"/>
</dbReference>
<dbReference type="Gene3D" id="1.10.287.470">
    <property type="entry name" value="Helix hairpin bin"/>
    <property type="match status" value="1"/>
</dbReference>
<dbReference type="KEGG" id="mgin:FRZ54_09770"/>
<dbReference type="RefSeq" id="WP_147031429.1">
    <property type="nucleotide sequence ID" value="NZ_CP042436.1"/>
</dbReference>
<evidence type="ECO:0000259" key="4">
    <source>
        <dbReference type="Pfam" id="PF25973"/>
    </source>
</evidence>
<feature type="domain" description="CzcB-like barrel-sandwich hybrid" evidence="4">
    <location>
        <begin position="48"/>
        <end position="220"/>
    </location>
</feature>
<evidence type="ECO:0000313" key="6">
    <source>
        <dbReference type="Proteomes" id="UP000321479"/>
    </source>
</evidence>
<dbReference type="Proteomes" id="UP000321479">
    <property type="component" value="Chromosome"/>
</dbReference>
<name>A0A5B8UV99_9SPHI</name>
<evidence type="ECO:0000256" key="2">
    <source>
        <dbReference type="ARBA" id="ARBA00023054"/>
    </source>
</evidence>
<accession>A0A5B8UV99</accession>
<dbReference type="EMBL" id="CP042436">
    <property type="protein sequence ID" value="QEC62852.1"/>
    <property type="molecule type" value="Genomic_DNA"/>
</dbReference>
<sequence length="365" mass="39995">MTRAFLFAAAILITAGCSSTGTIHPQKKNIIETAYASGKIMADSEYTVYALNPGTVIKKLVKEGDVVKKGDVLYLINSTAQAAKLDAATLSYQTALQNLSPDSRILRDLKLTMQNAAIKFSNDSLQYTRLKNLWEQNVGTKSALDNALVMYRTSLNDKRSASEKYYSTINDLNIALKNAQSQVATAQNDLNNYIIRAESTGTVYQMLKEKGEAVRANEALALLGKSSDRLIRLSIDQQDIDRVKAGQEVLLKTDATGDKIFQAKIIRLYPTMNEADQTFRADAVFSGSDSQPYIHTSVEANIIIRRKQQVLVIPSKVLLSGDSVKVKQDGHVKTIAIKTGIRTLDEAEVLSGLDEASEVVVPTAK</sequence>
<dbReference type="AlphaFoldDB" id="A0A5B8UV99"/>
<dbReference type="Gene3D" id="2.40.50.100">
    <property type="match status" value="1"/>
</dbReference>
<keyword evidence="6" id="KW-1185">Reference proteome</keyword>
<gene>
    <name evidence="5" type="ORF">FRZ54_09770</name>
</gene>
<proteinExistence type="predicted"/>
<dbReference type="InterPro" id="IPR058647">
    <property type="entry name" value="BSH_CzcB-like"/>
</dbReference>
<evidence type="ECO:0000313" key="5">
    <source>
        <dbReference type="EMBL" id="QEC62852.1"/>
    </source>
</evidence>
<keyword evidence="2 3" id="KW-0175">Coiled coil</keyword>
<dbReference type="Gene3D" id="2.40.420.20">
    <property type="match status" value="1"/>
</dbReference>
<reference evidence="5 6" key="1">
    <citation type="journal article" date="2017" name="Curr. Microbiol.">
        <title>Mucilaginibacter ginsenosidivorans sp. nov., Isolated from Soil of Ginseng Field.</title>
        <authorList>
            <person name="Kim M.M."/>
            <person name="Siddiqi M.Z."/>
            <person name="Im W.T."/>
        </authorList>
    </citation>
    <scope>NUCLEOTIDE SEQUENCE [LARGE SCALE GENOMIC DNA]</scope>
    <source>
        <strain evidence="5 6">Gsoil 3017</strain>
    </source>
</reference>
<dbReference type="SUPFAM" id="SSF111369">
    <property type="entry name" value="HlyD-like secretion proteins"/>
    <property type="match status" value="1"/>
</dbReference>
<evidence type="ECO:0000256" key="1">
    <source>
        <dbReference type="ARBA" id="ARBA00004196"/>
    </source>
</evidence>
<protein>
    <submittedName>
        <fullName evidence="5">HlyD family efflux transporter periplasmic adaptor subunit</fullName>
    </submittedName>
</protein>
<dbReference type="OrthoDB" id="869610at2"/>
<comment type="subcellular location">
    <subcellularLocation>
        <location evidence="1">Cell envelope</location>
    </subcellularLocation>
</comment>
<dbReference type="Gene3D" id="2.40.30.170">
    <property type="match status" value="1"/>
</dbReference>
<evidence type="ECO:0000256" key="3">
    <source>
        <dbReference type="SAM" id="Coils"/>
    </source>
</evidence>
<dbReference type="Pfam" id="PF25973">
    <property type="entry name" value="BSH_CzcB"/>
    <property type="match status" value="1"/>
</dbReference>
<dbReference type="PANTHER" id="PTHR32347:SF14">
    <property type="entry name" value="EFFLUX SYSTEM COMPONENT YKNX-RELATED"/>
    <property type="match status" value="1"/>
</dbReference>
<dbReference type="InterPro" id="IPR050465">
    <property type="entry name" value="UPF0194_transport"/>
</dbReference>
<dbReference type="PROSITE" id="PS51257">
    <property type="entry name" value="PROKAR_LIPOPROTEIN"/>
    <property type="match status" value="1"/>
</dbReference>